<dbReference type="PANTHER" id="PTHR34580">
    <property type="match status" value="1"/>
</dbReference>
<dbReference type="InterPro" id="IPR051534">
    <property type="entry name" value="CBASS_pafABC_assoc_protein"/>
</dbReference>
<keyword evidence="2" id="KW-0804">Transcription</keyword>
<dbReference type="InterPro" id="IPR036388">
    <property type="entry name" value="WH-like_DNA-bd_sf"/>
</dbReference>
<dbReference type="AlphaFoldDB" id="A0A1C3ZV61"/>
<dbReference type="SMART" id="SM00420">
    <property type="entry name" value="HTH_DEOR"/>
    <property type="match status" value="1"/>
</dbReference>
<dbReference type="InterPro" id="IPR026881">
    <property type="entry name" value="WYL_dom"/>
</dbReference>
<dbReference type="OrthoDB" id="9807255at2"/>
<dbReference type="PIRSF" id="PIRSF016838">
    <property type="entry name" value="PafC"/>
    <property type="match status" value="1"/>
</dbReference>
<dbReference type="EMBL" id="FMAQ01000002">
    <property type="protein sequence ID" value="SCB86176.1"/>
    <property type="molecule type" value="Genomic_DNA"/>
</dbReference>
<dbReference type="Pfam" id="PF25583">
    <property type="entry name" value="WCX"/>
    <property type="match status" value="1"/>
</dbReference>
<evidence type="ECO:0000313" key="4">
    <source>
        <dbReference type="EMBL" id="SCB86176.1"/>
    </source>
</evidence>
<proteinExistence type="predicted"/>
<dbReference type="Pfam" id="PF13280">
    <property type="entry name" value="WYL"/>
    <property type="match status" value="1"/>
</dbReference>
<dbReference type="PROSITE" id="PS52050">
    <property type="entry name" value="WYL"/>
    <property type="match status" value="1"/>
</dbReference>
<accession>A0A1C3ZV61</accession>
<sequence>MKINRIITIIMVLLQREKISGKELAEKLNVSLRTIYRDIQVIEGAGIPIITYQGSAGGISILKNYKISKGLFTKEDVIVLLKGLNLLSSPILNEDENVRTLEKIKSLLSKHDLNQVRNDLSQLTVDLSPWLSKQNINNKISIIKEAINKQLRLSCEYIKLKNKQDSRLIESYKLIFKEKEWYLQAFCLSRNDFRLFKLSKMSNIKITNTKFIKQTTPDALSSFEKDMEKRVFKIKLLIDNSILERILDYCDEQDLHKLNDKQYIVDFNFIDDDYSYGILMSFGHQCICLEPEYVRKEMIERTKKLINSYKKNDNLFLSNYYLK</sequence>
<dbReference type="STRING" id="1798182.GA0061081_102105"/>
<gene>
    <name evidence="4" type="ORF">GA0061081_102105</name>
</gene>
<dbReference type="InterPro" id="IPR001034">
    <property type="entry name" value="DeoR_HTH"/>
</dbReference>
<organism evidence="4 5">
    <name type="scientific">Gilliamella bombicola</name>
    <dbReference type="NCBI Taxonomy" id="1798182"/>
    <lineage>
        <taxon>Bacteria</taxon>
        <taxon>Pseudomonadati</taxon>
        <taxon>Pseudomonadota</taxon>
        <taxon>Gammaproteobacteria</taxon>
        <taxon>Orbales</taxon>
        <taxon>Orbaceae</taxon>
        <taxon>Gilliamella</taxon>
    </lineage>
</organism>
<keyword evidence="4" id="KW-0238">DNA-binding</keyword>
<dbReference type="GO" id="GO:0003677">
    <property type="term" value="F:DNA binding"/>
    <property type="evidence" value="ECO:0007669"/>
    <property type="project" value="UniProtKB-KW"/>
</dbReference>
<dbReference type="InterPro" id="IPR028349">
    <property type="entry name" value="PafC-like"/>
</dbReference>
<feature type="domain" description="HTH deoR-type" evidence="3">
    <location>
        <begin position="2"/>
        <end position="57"/>
    </location>
</feature>
<evidence type="ECO:0000256" key="2">
    <source>
        <dbReference type="ARBA" id="ARBA00023163"/>
    </source>
</evidence>
<dbReference type="InterPro" id="IPR013196">
    <property type="entry name" value="HTH_11"/>
</dbReference>
<dbReference type="RefSeq" id="WP_091346800.1">
    <property type="nucleotide sequence ID" value="NZ_FMAQ01000002.1"/>
</dbReference>
<dbReference type="PANTHER" id="PTHR34580:SF1">
    <property type="entry name" value="PROTEIN PAFC"/>
    <property type="match status" value="1"/>
</dbReference>
<dbReference type="GO" id="GO:0003700">
    <property type="term" value="F:DNA-binding transcription factor activity"/>
    <property type="evidence" value="ECO:0007669"/>
    <property type="project" value="InterPro"/>
</dbReference>
<keyword evidence="1" id="KW-0805">Transcription regulation</keyword>
<dbReference type="PROSITE" id="PS51000">
    <property type="entry name" value="HTH_DEOR_2"/>
    <property type="match status" value="1"/>
</dbReference>
<protein>
    <submittedName>
        <fullName evidence="4">Predicted DNA-binding transcriptional regulator YafY, contains an HTH and WYL domains</fullName>
    </submittedName>
</protein>
<dbReference type="SUPFAM" id="SSF46785">
    <property type="entry name" value="Winged helix' DNA-binding domain"/>
    <property type="match status" value="1"/>
</dbReference>
<dbReference type="InterPro" id="IPR057727">
    <property type="entry name" value="WCX_dom"/>
</dbReference>
<dbReference type="Pfam" id="PF08279">
    <property type="entry name" value="HTH_11"/>
    <property type="match status" value="1"/>
</dbReference>
<name>A0A1C3ZV61_9GAMM</name>
<dbReference type="Proteomes" id="UP000199670">
    <property type="component" value="Unassembled WGS sequence"/>
</dbReference>
<reference evidence="5" key="1">
    <citation type="submission" date="2016-08" db="EMBL/GenBank/DDBJ databases">
        <authorList>
            <person name="Varghese N."/>
            <person name="Submissions Spin"/>
        </authorList>
    </citation>
    <scope>NUCLEOTIDE SEQUENCE [LARGE SCALE GENOMIC DNA]</scope>
    <source>
        <strain evidence="5">R-53248</strain>
    </source>
</reference>
<evidence type="ECO:0000259" key="3">
    <source>
        <dbReference type="PROSITE" id="PS51000"/>
    </source>
</evidence>
<dbReference type="Gene3D" id="1.10.10.10">
    <property type="entry name" value="Winged helix-like DNA-binding domain superfamily/Winged helix DNA-binding domain"/>
    <property type="match status" value="1"/>
</dbReference>
<evidence type="ECO:0000313" key="5">
    <source>
        <dbReference type="Proteomes" id="UP000199670"/>
    </source>
</evidence>
<evidence type="ECO:0000256" key="1">
    <source>
        <dbReference type="ARBA" id="ARBA00023015"/>
    </source>
</evidence>
<keyword evidence="5" id="KW-1185">Reference proteome</keyword>
<dbReference type="InterPro" id="IPR036390">
    <property type="entry name" value="WH_DNA-bd_sf"/>
</dbReference>